<dbReference type="InterPro" id="IPR018060">
    <property type="entry name" value="HTH_AraC"/>
</dbReference>
<reference evidence="5" key="1">
    <citation type="submission" date="2024-07" db="EMBL/GenBank/DDBJ databases">
        <title>Complete genome sequences of cellulolytic bacteria, Kitasatospora sp. CMC57 and Streptomyces sp. CMC78, isolated from Japanese agricultural soil.</title>
        <authorList>
            <person name="Hashimoto T."/>
            <person name="Ito M."/>
            <person name="Iwamoto M."/>
            <person name="Fukahori D."/>
            <person name="Shoda T."/>
            <person name="Sakoda M."/>
            <person name="Morohoshi T."/>
            <person name="Mitsuboshi M."/>
            <person name="Nishizawa T."/>
        </authorList>
    </citation>
    <scope>NUCLEOTIDE SEQUENCE</scope>
    <source>
        <strain evidence="5">CMC57</strain>
    </source>
</reference>
<keyword evidence="3" id="KW-0804">Transcription</keyword>
<accession>A0AB33KAY2</accession>
<dbReference type="Pfam" id="PF12833">
    <property type="entry name" value="HTH_18"/>
    <property type="match status" value="1"/>
</dbReference>
<dbReference type="InterPro" id="IPR029062">
    <property type="entry name" value="Class_I_gatase-like"/>
</dbReference>
<dbReference type="SUPFAM" id="SSF52317">
    <property type="entry name" value="Class I glutamine amidotransferase-like"/>
    <property type="match status" value="1"/>
</dbReference>
<dbReference type="AlphaFoldDB" id="A0AB33KAY2"/>
<keyword evidence="1" id="KW-0805">Transcription regulation</keyword>
<dbReference type="GO" id="GO:0043565">
    <property type="term" value="F:sequence-specific DNA binding"/>
    <property type="evidence" value="ECO:0007669"/>
    <property type="project" value="InterPro"/>
</dbReference>
<feature type="domain" description="HTH araC/xylS-type" evidence="4">
    <location>
        <begin position="273"/>
        <end position="371"/>
    </location>
</feature>
<dbReference type="PROSITE" id="PS01124">
    <property type="entry name" value="HTH_ARAC_FAMILY_2"/>
    <property type="match status" value="1"/>
</dbReference>
<dbReference type="PROSITE" id="PS00041">
    <property type="entry name" value="HTH_ARAC_FAMILY_1"/>
    <property type="match status" value="1"/>
</dbReference>
<dbReference type="SMART" id="SM00342">
    <property type="entry name" value="HTH_ARAC"/>
    <property type="match status" value="1"/>
</dbReference>
<dbReference type="PANTHER" id="PTHR43130">
    <property type="entry name" value="ARAC-FAMILY TRANSCRIPTIONAL REGULATOR"/>
    <property type="match status" value="1"/>
</dbReference>
<dbReference type="InterPro" id="IPR002818">
    <property type="entry name" value="DJ-1/PfpI"/>
</dbReference>
<evidence type="ECO:0000259" key="4">
    <source>
        <dbReference type="PROSITE" id="PS01124"/>
    </source>
</evidence>
<dbReference type="InterPro" id="IPR052158">
    <property type="entry name" value="INH-QAR"/>
</dbReference>
<dbReference type="GO" id="GO:0003700">
    <property type="term" value="F:DNA-binding transcription factor activity"/>
    <property type="evidence" value="ECO:0007669"/>
    <property type="project" value="InterPro"/>
</dbReference>
<proteinExistence type="predicted"/>
<name>A0AB33KAY2_9ACTN</name>
<evidence type="ECO:0000313" key="5">
    <source>
        <dbReference type="EMBL" id="BFP49950.1"/>
    </source>
</evidence>
<dbReference type="SUPFAM" id="SSF46689">
    <property type="entry name" value="Homeodomain-like"/>
    <property type="match status" value="2"/>
</dbReference>
<dbReference type="PANTHER" id="PTHR43130:SF3">
    <property type="entry name" value="HTH-TYPE TRANSCRIPTIONAL REGULATOR RV1931C"/>
    <property type="match status" value="1"/>
</dbReference>
<gene>
    <name evidence="5" type="ORF">KCMC57_63180</name>
</gene>
<dbReference type="EMBL" id="AP035881">
    <property type="protein sequence ID" value="BFP49950.1"/>
    <property type="molecule type" value="Genomic_DNA"/>
</dbReference>
<dbReference type="InterPro" id="IPR018062">
    <property type="entry name" value="HTH_AraC-typ_CS"/>
</dbReference>
<keyword evidence="2" id="KW-0238">DNA-binding</keyword>
<dbReference type="Pfam" id="PF01965">
    <property type="entry name" value="DJ-1_PfpI"/>
    <property type="match status" value="1"/>
</dbReference>
<protein>
    <submittedName>
        <fullName evidence="5">Helix-turn-helix domain-containing protein</fullName>
    </submittedName>
</protein>
<dbReference type="CDD" id="cd03137">
    <property type="entry name" value="GATase1_AraC_1"/>
    <property type="match status" value="1"/>
</dbReference>
<dbReference type="InterPro" id="IPR009057">
    <property type="entry name" value="Homeodomain-like_sf"/>
</dbReference>
<dbReference type="Gene3D" id="1.10.10.60">
    <property type="entry name" value="Homeodomain-like"/>
    <property type="match status" value="1"/>
</dbReference>
<sequence>MATGSLSWERMWAIAAAADGVSGSAGMSVDVVMPRPYADGHRVRSVALVPAVDGIVPMSDRVSPGPHHVVVLALEGVLPLDLGIPLQVFGAWQGGPYRLTVCTDRPGPVPVHGGPPVCVDRGLEVLDGADTVIVPGRVDLSPPTAEVCTALAEAAARGARVVSICTGAFVLAAAGLLDGRRAATHWRHAAELAARYPRVRVEPAPLYVDEGELLTSAGVAAGLDLCLHLVRRDHGAAVANGRARDLVAAPHRAGGQAQFIERPVPVERPGGLGELHAWALRNLHRDLSVDRLARQAGTSRRTLIRRFHAETGLPPTRWLLEARLGHARELLEATDLTVQSVARRCGLGTAGNFRAVFREHVGVAPSVYRESFRATDRGAATQS</sequence>
<evidence type="ECO:0000256" key="2">
    <source>
        <dbReference type="ARBA" id="ARBA00023125"/>
    </source>
</evidence>
<evidence type="ECO:0000256" key="1">
    <source>
        <dbReference type="ARBA" id="ARBA00023015"/>
    </source>
</evidence>
<organism evidence="5">
    <name type="scientific">Kitasatospora sp. CMC57</name>
    <dbReference type="NCBI Taxonomy" id="3231513"/>
    <lineage>
        <taxon>Bacteria</taxon>
        <taxon>Bacillati</taxon>
        <taxon>Actinomycetota</taxon>
        <taxon>Actinomycetes</taxon>
        <taxon>Kitasatosporales</taxon>
        <taxon>Streptomycetaceae</taxon>
        <taxon>Kitasatospora</taxon>
    </lineage>
</organism>
<dbReference type="Gene3D" id="3.40.50.880">
    <property type="match status" value="1"/>
</dbReference>
<evidence type="ECO:0000256" key="3">
    <source>
        <dbReference type="ARBA" id="ARBA00023163"/>
    </source>
</evidence>